<dbReference type="AlphaFoldDB" id="A0A2K8Z6P7"/>
<dbReference type="InterPro" id="IPR011990">
    <property type="entry name" value="TPR-like_helical_dom_sf"/>
</dbReference>
<name>A0A2K8Z6P7_9BACT</name>
<accession>A0A2K8Z6P7</accession>
<dbReference type="KEGG" id="spir:CWM47_28925"/>
<dbReference type="EMBL" id="CP025096">
    <property type="protein sequence ID" value="AUD05518.1"/>
    <property type="molecule type" value="Genomic_DNA"/>
</dbReference>
<gene>
    <name evidence="1" type="ORF">CWM47_28925</name>
</gene>
<keyword evidence="2" id="KW-1185">Reference proteome</keyword>
<protein>
    <submittedName>
        <fullName evidence="1">Uncharacterized protein</fullName>
    </submittedName>
</protein>
<proteinExistence type="predicted"/>
<organism evidence="1 2">
    <name type="scientific">Spirosoma pollinicola</name>
    <dbReference type="NCBI Taxonomy" id="2057025"/>
    <lineage>
        <taxon>Bacteria</taxon>
        <taxon>Pseudomonadati</taxon>
        <taxon>Bacteroidota</taxon>
        <taxon>Cytophagia</taxon>
        <taxon>Cytophagales</taxon>
        <taxon>Cytophagaceae</taxon>
        <taxon>Spirosoma</taxon>
    </lineage>
</organism>
<evidence type="ECO:0000313" key="1">
    <source>
        <dbReference type="EMBL" id="AUD05518.1"/>
    </source>
</evidence>
<reference evidence="1 2" key="1">
    <citation type="submission" date="2017-11" db="EMBL/GenBank/DDBJ databases">
        <title>Taxonomic description and genome sequences of Spirosoma HA7 sp. nov., isolated from pollen microhabitat of Corylus avellana.</title>
        <authorList>
            <person name="Ambika Manirajan B."/>
            <person name="Suarez C."/>
            <person name="Ratering S."/>
            <person name="Geissler-Plaum R."/>
            <person name="Cardinale M."/>
            <person name="Sylvia S."/>
        </authorList>
    </citation>
    <scope>NUCLEOTIDE SEQUENCE [LARGE SCALE GENOMIC DNA]</scope>
    <source>
        <strain evidence="1 2">HA7</strain>
    </source>
</reference>
<dbReference type="SUPFAM" id="SSF48452">
    <property type="entry name" value="TPR-like"/>
    <property type="match status" value="2"/>
</dbReference>
<dbReference type="Gene3D" id="1.25.40.10">
    <property type="entry name" value="Tetratricopeptide repeat domain"/>
    <property type="match status" value="1"/>
</dbReference>
<evidence type="ECO:0000313" key="2">
    <source>
        <dbReference type="Proteomes" id="UP000232883"/>
    </source>
</evidence>
<sequence length="509" mass="57408">MYYLTIQTDDIASVTQAIHSEFRLDELVEISPLTDTRSDSGTILVTEGTIQLPLDWSETLPPILLPHPLAFSPDNLLSFVFMRLDNWEKAYAYARYRDAGRDRLLADTIDLTNRLQSGVSLVAPVRPVNGVGTFETYRRWHNRAVALHYGNLESSANDDVAEAVVKAYKSAVELAPNVDYQAYTAKQFATLLLDTGQLTEANHVLEQASVSELSDTAKHELLAVQYAVWLQQLVVPYDTGLLEKTKTALWQVLQYYEAQQRSIQVGLLLVDAAQVATFANSFSEALGYISRAVTIFDSEDMPELLANAQYRKGVLLYTWAQNGNPQFYRPAMEAYQQALKVFTQESAPGIFAEIQHHLGVIFAEIPDEVKKKSIWAAVSSSSFQQALAYFTREEFPYEYATVCNHYANALTKYPLARKSDNYAKAIGYYRDALRVRTAEAYPYERALTILNYLEAGWYVGEDDPQNQRALFNDMVNKANEVRSLVADEALIRDADLHLERLGELVLSNE</sequence>
<dbReference type="OrthoDB" id="1393167at2"/>
<dbReference type="Proteomes" id="UP000232883">
    <property type="component" value="Chromosome"/>
</dbReference>
<dbReference type="RefSeq" id="WP_100992071.1">
    <property type="nucleotide sequence ID" value="NZ_CP025096.1"/>
</dbReference>